<reference evidence="1" key="1">
    <citation type="submission" date="2018-02" db="EMBL/GenBank/DDBJ databases">
        <title>Rhizophora mucronata_Transcriptome.</title>
        <authorList>
            <person name="Meera S.P."/>
            <person name="Sreeshan A."/>
            <person name="Augustine A."/>
        </authorList>
    </citation>
    <scope>NUCLEOTIDE SEQUENCE</scope>
    <source>
        <tissue evidence="1">Leaf</tissue>
    </source>
</reference>
<name>A0A2P2QAN7_RHIMU</name>
<accession>A0A2P2QAN7</accession>
<sequence length="54" mass="6321">MYSVCFCSFLHFVFFGLDPIYPKYCPALLSRVHLYVLSVCCFQILSVFEMSNLQ</sequence>
<organism evidence="1">
    <name type="scientific">Rhizophora mucronata</name>
    <name type="common">Asiatic mangrove</name>
    <dbReference type="NCBI Taxonomy" id="61149"/>
    <lineage>
        <taxon>Eukaryota</taxon>
        <taxon>Viridiplantae</taxon>
        <taxon>Streptophyta</taxon>
        <taxon>Embryophyta</taxon>
        <taxon>Tracheophyta</taxon>
        <taxon>Spermatophyta</taxon>
        <taxon>Magnoliopsida</taxon>
        <taxon>eudicotyledons</taxon>
        <taxon>Gunneridae</taxon>
        <taxon>Pentapetalae</taxon>
        <taxon>rosids</taxon>
        <taxon>fabids</taxon>
        <taxon>Malpighiales</taxon>
        <taxon>Rhizophoraceae</taxon>
        <taxon>Rhizophora</taxon>
    </lineage>
</organism>
<proteinExistence type="predicted"/>
<dbReference type="AlphaFoldDB" id="A0A2P2QAN7"/>
<protein>
    <submittedName>
        <fullName evidence="1">Uncharacterized protein</fullName>
    </submittedName>
</protein>
<evidence type="ECO:0000313" key="1">
    <source>
        <dbReference type="EMBL" id="MBX64056.1"/>
    </source>
</evidence>
<dbReference type="EMBL" id="GGEC01083572">
    <property type="protein sequence ID" value="MBX64056.1"/>
    <property type="molecule type" value="Transcribed_RNA"/>
</dbReference>